<gene>
    <name evidence="2" type="ORF">ACFQ5N_10400</name>
</gene>
<keyword evidence="2" id="KW-0328">Glycosyltransferase</keyword>
<dbReference type="Gene3D" id="3.40.50.2000">
    <property type="entry name" value="Glycogen Phosphorylase B"/>
    <property type="match status" value="2"/>
</dbReference>
<evidence type="ECO:0000313" key="2">
    <source>
        <dbReference type="EMBL" id="MFD1294246.1"/>
    </source>
</evidence>
<dbReference type="GO" id="GO:0016757">
    <property type="term" value="F:glycosyltransferase activity"/>
    <property type="evidence" value="ECO:0007669"/>
    <property type="project" value="UniProtKB-KW"/>
</dbReference>
<dbReference type="EMBL" id="JBHTMV010000004">
    <property type="protein sequence ID" value="MFD1294246.1"/>
    <property type="molecule type" value="Genomic_DNA"/>
</dbReference>
<evidence type="ECO:0000313" key="3">
    <source>
        <dbReference type="Proteomes" id="UP001597241"/>
    </source>
</evidence>
<evidence type="ECO:0000259" key="1">
    <source>
        <dbReference type="Pfam" id="PF00534"/>
    </source>
</evidence>
<comment type="caution">
    <text evidence="2">The sequence shown here is derived from an EMBL/GenBank/DDBJ whole genome shotgun (WGS) entry which is preliminary data.</text>
</comment>
<sequence>MKKIIYIGNHLKSANPTTLNLLSELLMAKGFHVKIYSNQSSRIMRLMHMCWGVLSNLKASYILIDTYSTVNFYYALVISQLARCFSIPYVPILHGGNLPKRLQNNPKLSKFIFKNAYVNIAPSSYLLEEFQRKGFQTRFIPNAIELKKYSFQNYVFQEPKLLWVRAFDAIYNPSMAVLVLELLKSTYPNATLCMVGADKDGSLKKVKEIALKKGLINSIEFTGYLSKEAWIEKSKDFNIFINTTNIDNTPVSVLEAMALGLPVISTKVGGISYLIDDNETGLLVEKKNVQQMTSKIIELFKNEEKAIAISKNARKLVESFDSGKVQQQWNEILK</sequence>
<dbReference type="RefSeq" id="WP_386809437.1">
    <property type="nucleotide sequence ID" value="NZ_JBHTMV010000004.1"/>
</dbReference>
<feature type="domain" description="Glycosyl transferase family 1" evidence="1">
    <location>
        <begin position="158"/>
        <end position="315"/>
    </location>
</feature>
<dbReference type="Pfam" id="PF00534">
    <property type="entry name" value="Glycos_transf_1"/>
    <property type="match status" value="1"/>
</dbReference>
<dbReference type="EC" id="2.4.-.-" evidence="2"/>
<dbReference type="PANTHER" id="PTHR45947">
    <property type="entry name" value="SULFOQUINOVOSYL TRANSFERASE SQD2"/>
    <property type="match status" value="1"/>
</dbReference>
<reference evidence="3" key="1">
    <citation type="journal article" date="2019" name="Int. J. Syst. Evol. Microbiol.">
        <title>The Global Catalogue of Microorganisms (GCM) 10K type strain sequencing project: providing services to taxonomists for standard genome sequencing and annotation.</title>
        <authorList>
            <consortium name="The Broad Institute Genomics Platform"/>
            <consortium name="The Broad Institute Genome Sequencing Center for Infectious Disease"/>
            <person name="Wu L."/>
            <person name="Ma J."/>
        </authorList>
    </citation>
    <scope>NUCLEOTIDE SEQUENCE [LARGE SCALE GENOMIC DNA]</scope>
    <source>
        <strain evidence="3">CCUG 62221</strain>
    </source>
</reference>
<proteinExistence type="predicted"/>
<name>A0ABW3WSE3_9FLAO</name>
<dbReference type="PANTHER" id="PTHR45947:SF3">
    <property type="entry name" value="SULFOQUINOVOSYL TRANSFERASE SQD2"/>
    <property type="match status" value="1"/>
</dbReference>
<organism evidence="2 3">
    <name type="scientific">Lutibacter holmesii</name>
    <dbReference type="NCBI Taxonomy" id="1137985"/>
    <lineage>
        <taxon>Bacteria</taxon>
        <taxon>Pseudomonadati</taxon>
        <taxon>Bacteroidota</taxon>
        <taxon>Flavobacteriia</taxon>
        <taxon>Flavobacteriales</taxon>
        <taxon>Flavobacteriaceae</taxon>
        <taxon>Lutibacter</taxon>
    </lineage>
</organism>
<dbReference type="CDD" id="cd03801">
    <property type="entry name" value="GT4_PimA-like"/>
    <property type="match status" value="1"/>
</dbReference>
<dbReference type="SUPFAM" id="SSF53756">
    <property type="entry name" value="UDP-Glycosyltransferase/glycogen phosphorylase"/>
    <property type="match status" value="1"/>
</dbReference>
<protein>
    <submittedName>
        <fullName evidence="2">Glycosyltransferase family 4 protein</fullName>
        <ecNumber evidence="2">2.4.-.-</ecNumber>
    </submittedName>
</protein>
<keyword evidence="3" id="KW-1185">Reference proteome</keyword>
<dbReference type="InterPro" id="IPR001296">
    <property type="entry name" value="Glyco_trans_1"/>
</dbReference>
<accession>A0ABW3WSE3</accession>
<dbReference type="InterPro" id="IPR050194">
    <property type="entry name" value="Glycosyltransferase_grp1"/>
</dbReference>
<keyword evidence="2" id="KW-0808">Transferase</keyword>
<dbReference type="Proteomes" id="UP001597241">
    <property type="component" value="Unassembled WGS sequence"/>
</dbReference>